<keyword evidence="1" id="KW-1133">Transmembrane helix</keyword>
<keyword evidence="1" id="KW-0812">Transmembrane</keyword>
<dbReference type="PANTHER" id="PTHR33133">
    <property type="entry name" value="OS08G0107100 PROTEIN-RELATED"/>
    <property type="match status" value="1"/>
</dbReference>
<reference evidence="2" key="1">
    <citation type="submission" date="2023-02" db="EMBL/GenBank/DDBJ databases">
        <title>Genome of toxic invasive species Heracleum sosnowskyi carries increased number of genes despite the absence of recent whole-genome duplications.</title>
        <authorList>
            <person name="Schelkunov M."/>
            <person name="Shtratnikova V."/>
            <person name="Makarenko M."/>
            <person name="Klepikova A."/>
            <person name="Omelchenko D."/>
            <person name="Novikova G."/>
            <person name="Obukhova E."/>
            <person name="Bogdanov V."/>
            <person name="Penin A."/>
            <person name="Logacheva M."/>
        </authorList>
    </citation>
    <scope>NUCLEOTIDE SEQUENCE</scope>
    <source>
        <strain evidence="2">Hsosn_3</strain>
        <tissue evidence="2">Leaf</tissue>
    </source>
</reference>
<dbReference type="EMBL" id="JAUIZM010000004">
    <property type="protein sequence ID" value="KAK1388952.1"/>
    <property type="molecule type" value="Genomic_DNA"/>
</dbReference>
<evidence type="ECO:0000313" key="3">
    <source>
        <dbReference type="Proteomes" id="UP001237642"/>
    </source>
</evidence>
<keyword evidence="1" id="KW-0472">Membrane</keyword>
<dbReference type="PANTHER" id="PTHR33133:SF5">
    <property type="entry name" value="OS08G0107100 PROTEIN"/>
    <property type="match status" value="1"/>
</dbReference>
<protein>
    <submittedName>
        <fullName evidence="2">ATP-binding cassette sub-family A member like</fullName>
    </submittedName>
</protein>
<reference evidence="2" key="2">
    <citation type="submission" date="2023-05" db="EMBL/GenBank/DDBJ databases">
        <authorList>
            <person name="Schelkunov M.I."/>
        </authorList>
    </citation>
    <scope>NUCLEOTIDE SEQUENCE</scope>
    <source>
        <strain evidence="2">Hsosn_3</strain>
        <tissue evidence="2">Leaf</tissue>
    </source>
</reference>
<keyword evidence="2" id="KW-0547">Nucleotide-binding</keyword>
<sequence>MEGEQHEIQFLGFFGIFKEAFNITTSHRKIFSQITVSVILPLSFIFLAQNEISESLLGKSTPDKNAMDDTQMGFKNYSSTSSFFSSEWTTFLLFMIPFFIVSIILHLLSTSAVVYTIACIYTAKEITYRKVMKVVPKVWKRLMITFLWNFIIALALIMGGLLVTYLCVVTLGPSATVIAVAIIFLLIYLSVVVYFTFVWQLLASIISVLEDVYGIQAMLKSKNLIKGKTRVCAAIYLIYSICFLGADRSFKASVVGVDSVWGKIFYACLWSMIMSVLILFGLVIQTIIYFICKSYHHENIDKSFLADHLEACQGEYDPLDTKDVHIEHSMV</sequence>
<feature type="transmembrane region" description="Helical" evidence="1">
    <location>
        <begin position="231"/>
        <end position="250"/>
    </location>
</feature>
<organism evidence="2 3">
    <name type="scientific">Heracleum sosnowskyi</name>
    <dbReference type="NCBI Taxonomy" id="360622"/>
    <lineage>
        <taxon>Eukaryota</taxon>
        <taxon>Viridiplantae</taxon>
        <taxon>Streptophyta</taxon>
        <taxon>Embryophyta</taxon>
        <taxon>Tracheophyta</taxon>
        <taxon>Spermatophyta</taxon>
        <taxon>Magnoliopsida</taxon>
        <taxon>eudicotyledons</taxon>
        <taxon>Gunneridae</taxon>
        <taxon>Pentapetalae</taxon>
        <taxon>asterids</taxon>
        <taxon>campanulids</taxon>
        <taxon>Apiales</taxon>
        <taxon>Apiaceae</taxon>
        <taxon>Apioideae</taxon>
        <taxon>apioid superclade</taxon>
        <taxon>Tordylieae</taxon>
        <taxon>Tordyliinae</taxon>
        <taxon>Heracleum</taxon>
    </lineage>
</organism>
<evidence type="ECO:0000256" key="1">
    <source>
        <dbReference type="SAM" id="Phobius"/>
    </source>
</evidence>
<dbReference type="AlphaFoldDB" id="A0AAD8MY22"/>
<feature type="transmembrane region" description="Helical" evidence="1">
    <location>
        <begin position="270"/>
        <end position="292"/>
    </location>
</feature>
<feature type="transmembrane region" description="Helical" evidence="1">
    <location>
        <begin position="91"/>
        <end position="121"/>
    </location>
</feature>
<name>A0AAD8MY22_9APIA</name>
<feature type="transmembrane region" description="Helical" evidence="1">
    <location>
        <begin position="30"/>
        <end position="48"/>
    </location>
</feature>
<feature type="transmembrane region" description="Helical" evidence="1">
    <location>
        <begin position="142"/>
        <end position="171"/>
    </location>
</feature>
<gene>
    <name evidence="2" type="ORF">POM88_017130</name>
</gene>
<comment type="caution">
    <text evidence="2">The sequence shown here is derived from an EMBL/GenBank/DDBJ whole genome shotgun (WGS) entry which is preliminary data.</text>
</comment>
<proteinExistence type="predicted"/>
<keyword evidence="3" id="KW-1185">Reference proteome</keyword>
<evidence type="ECO:0000313" key="2">
    <source>
        <dbReference type="EMBL" id="KAK1388952.1"/>
    </source>
</evidence>
<feature type="transmembrane region" description="Helical" evidence="1">
    <location>
        <begin position="177"/>
        <end position="210"/>
    </location>
</feature>
<dbReference type="GO" id="GO:0005524">
    <property type="term" value="F:ATP binding"/>
    <property type="evidence" value="ECO:0007669"/>
    <property type="project" value="UniProtKB-KW"/>
</dbReference>
<keyword evidence="2" id="KW-0067">ATP-binding</keyword>
<accession>A0AAD8MY22</accession>
<dbReference type="Proteomes" id="UP001237642">
    <property type="component" value="Unassembled WGS sequence"/>
</dbReference>